<dbReference type="AlphaFoldDB" id="A0A9P0KHQ1"/>
<evidence type="ECO:0000313" key="1">
    <source>
        <dbReference type="EMBL" id="CAH1971726.1"/>
    </source>
</evidence>
<sequence length="53" mass="6429">MLRRNTSEDFEICISRHKNHECHTLFASNRIRYKVCRYNFTNQMVVQIIAEPD</sequence>
<evidence type="ECO:0000313" key="2">
    <source>
        <dbReference type="Proteomes" id="UP001152888"/>
    </source>
</evidence>
<dbReference type="Proteomes" id="UP001152888">
    <property type="component" value="Unassembled WGS sequence"/>
</dbReference>
<dbReference type="EMBL" id="CAKOFQ010006789">
    <property type="protein sequence ID" value="CAH1971726.1"/>
    <property type="molecule type" value="Genomic_DNA"/>
</dbReference>
<organism evidence="1 2">
    <name type="scientific">Acanthoscelides obtectus</name>
    <name type="common">Bean weevil</name>
    <name type="synonym">Bruchus obtectus</name>
    <dbReference type="NCBI Taxonomy" id="200917"/>
    <lineage>
        <taxon>Eukaryota</taxon>
        <taxon>Metazoa</taxon>
        <taxon>Ecdysozoa</taxon>
        <taxon>Arthropoda</taxon>
        <taxon>Hexapoda</taxon>
        <taxon>Insecta</taxon>
        <taxon>Pterygota</taxon>
        <taxon>Neoptera</taxon>
        <taxon>Endopterygota</taxon>
        <taxon>Coleoptera</taxon>
        <taxon>Polyphaga</taxon>
        <taxon>Cucujiformia</taxon>
        <taxon>Chrysomeloidea</taxon>
        <taxon>Chrysomelidae</taxon>
        <taxon>Bruchinae</taxon>
        <taxon>Bruchini</taxon>
        <taxon>Acanthoscelides</taxon>
    </lineage>
</organism>
<name>A0A9P0KHQ1_ACAOB</name>
<comment type="caution">
    <text evidence="1">The sequence shown here is derived from an EMBL/GenBank/DDBJ whole genome shotgun (WGS) entry which is preliminary data.</text>
</comment>
<reference evidence="1" key="1">
    <citation type="submission" date="2022-03" db="EMBL/GenBank/DDBJ databases">
        <authorList>
            <person name="Sayadi A."/>
        </authorList>
    </citation>
    <scope>NUCLEOTIDE SEQUENCE</scope>
</reference>
<gene>
    <name evidence="1" type="ORF">ACAOBT_LOCUS9575</name>
</gene>
<accession>A0A9P0KHQ1</accession>
<keyword evidence="2" id="KW-1185">Reference proteome</keyword>
<protein>
    <submittedName>
        <fullName evidence="1">Uncharacterized protein</fullName>
    </submittedName>
</protein>
<proteinExistence type="predicted"/>